<evidence type="ECO:0000256" key="1">
    <source>
        <dbReference type="SAM" id="Phobius"/>
    </source>
</evidence>
<feature type="transmembrane region" description="Helical" evidence="1">
    <location>
        <begin position="42"/>
        <end position="61"/>
    </location>
</feature>
<dbReference type="Pfam" id="PF03779">
    <property type="entry name" value="SPW"/>
    <property type="match status" value="1"/>
</dbReference>
<keyword evidence="4" id="KW-1185">Reference proteome</keyword>
<evidence type="ECO:0000313" key="4">
    <source>
        <dbReference type="Proteomes" id="UP000236743"/>
    </source>
</evidence>
<accession>A0A1H5ZZH8</accession>
<keyword evidence="1" id="KW-0812">Transmembrane</keyword>
<reference evidence="3 4" key="1">
    <citation type="submission" date="2016-10" db="EMBL/GenBank/DDBJ databases">
        <authorList>
            <person name="de Groot N.N."/>
        </authorList>
    </citation>
    <scope>NUCLEOTIDE SEQUENCE [LARGE SCALE GENOMIC DNA]</scope>
    <source>
        <strain evidence="3 4">DSM 26656</strain>
    </source>
</reference>
<feature type="domain" description="SPW repeat-containing integral membrane" evidence="2">
    <location>
        <begin position="13"/>
        <end position="105"/>
    </location>
</feature>
<name>A0A1H5ZZH8_9HYPH</name>
<evidence type="ECO:0000259" key="2">
    <source>
        <dbReference type="Pfam" id="PF03779"/>
    </source>
</evidence>
<dbReference type="InterPro" id="IPR005530">
    <property type="entry name" value="SPW"/>
</dbReference>
<keyword evidence="1" id="KW-0472">Membrane</keyword>
<protein>
    <submittedName>
        <fullName evidence="3">SPW repeat-containing protein</fullName>
    </submittedName>
</protein>
<organism evidence="3 4">
    <name type="scientific">Bosea lathyri</name>
    <dbReference type="NCBI Taxonomy" id="1036778"/>
    <lineage>
        <taxon>Bacteria</taxon>
        <taxon>Pseudomonadati</taxon>
        <taxon>Pseudomonadota</taxon>
        <taxon>Alphaproteobacteria</taxon>
        <taxon>Hyphomicrobiales</taxon>
        <taxon>Boseaceae</taxon>
        <taxon>Bosea</taxon>
    </lineage>
</organism>
<gene>
    <name evidence="3" type="ORF">SAMN04488115_10579</name>
</gene>
<dbReference type="AlphaFoldDB" id="A0A1H5ZZH8"/>
<dbReference type="EMBL" id="FNUY01000005">
    <property type="protein sequence ID" value="SEG41107.1"/>
    <property type="molecule type" value="Genomic_DNA"/>
</dbReference>
<dbReference type="Proteomes" id="UP000236743">
    <property type="component" value="Unassembled WGS sequence"/>
</dbReference>
<dbReference type="OrthoDB" id="166183at2"/>
<feature type="transmembrane region" description="Helical" evidence="1">
    <location>
        <begin position="66"/>
        <end position="85"/>
    </location>
</feature>
<proteinExistence type="predicted"/>
<sequence>MLTANTDGRRPLDLCNLILAACLFISPWLLGFAGATMPARSAWIAAVALALVACAALTAFAEWEEWVSMVLGVWLMAAPWALGFTGDHNAFWTHMVFGALTVAVSAWAVWDYRHEPHATA</sequence>
<evidence type="ECO:0000313" key="3">
    <source>
        <dbReference type="EMBL" id="SEG41107.1"/>
    </source>
</evidence>
<feature type="transmembrane region" description="Helical" evidence="1">
    <location>
        <begin position="12"/>
        <end position="30"/>
    </location>
</feature>
<keyword evidence="1" id="KW-1133">Transmembrane helix</keyword>
<feature type="transmembrane region" description="Helical" evidence="1">
    <location>
        <begin position="91"/>
        <end position="110"/>
    </location>
</feature>